<dbReference type="PIRSF" id="PIRSF015601">
    <property type="entry name" value="MTase_slr0722"/>
    <property type="match status" value="1"/>
</dbReference>
<reference evidence="14 15" key="1">
    <citation type="submission" date="2019-02" db="EMBL/GenBank/DDBJ databases">
        <authorList>
            <person name="Manzano-Marin A."/>
            <person name="Manzano-Marin A."/>
        </authorList>
    </citation>
    <scope>NUCLEOTIDE SEQUENCE [LARGE SCALE GENOMIC DNA]</scope>
    <source>
        <strain evidence="14 15">BuCicurvipes</strain>
    </source>
</reference>
<keyword evidence="7 12" id="KW-0489">Methyltransferase</keyword>
<evidence type="ECO:0000256" key="5">
    <source>
        <dbReference type="ARBA" id="ARBA00022490"/>
    </source>
</evidence>
<evidence type="ECO:0000313" key="14">
    <source>
        <dbReference type="EMBL" id="VFP81553.1"/>
    </source>
</evidence>
<dbReference type="GO" id="GO:0070042">
    <property type="term" value="F:rRNA (uridine-N3-)-methyltransferase activity"/>
    <property type="evidence" value="ECO:0007669"/>
    <property type="project" value="TreeGrafter"/>
</dbReference>
<feature type="domain" description="Ribosomal RNA small subunit methyltransferase E methyltransferase" evidence="13">
    <location>
        <begin position="75"/>
        <end position="236"/>
    </location>
</feature>
<dbReference type="AlphaFoldDB" id="A0A451D6Z6"/>
<dbReference type="Proteomes" id="UP000294344">
    <property type="component" value="Chromosome"/>
</dbReference>
<evidence type="ECO:0000256" key="8">
    <source>
        <dbReference type="ARBA" id="ARBA00022679"/>
    </source>
</evidence>
<comment type="similarity">
    <text evidence="2 12">Belongs to the RNA methyltransferase RsmE family.</text>
</comment>
<evidence type="ECO:0000313" key="15">
    <source>
        <dbReference type="Proteomes" id="UP000294344"/>
    </source>
</evidence>
<dbReference type="NCBIfam" id="NF008692">
    <property type="entry name" value="PRK11713.1-5"/>
    <property type="match status" value="1"/>
</dbReference>
<dbReference type="RefSeq" id="WP_172598547.1">
    <property type="nucleotide sequence ID" value="NZ_LR217710.1"/>
</dbReference>
<dbReference type="InterPro" id="IPR029028">
    <property type="entry name" value="Alpha/beta_knot_MTases"/>
</dbReference>
<evidence type="ECO:0000256" key="11">
    <source>
        <dbReference type="ARBA" id="ARBA00047944"/>
    </source>
</evidence>
<proteinExistence type="inferred from homology"/>
<dbReference type="SUPFAM" id="SSF75217">
    <property type="entry name" value="alpha/beta knot"/>
    <property type="match status" value="1"/>
</dbReference>
<accession>A0A451D6Z6</accession>
<dbReference type="Pfam" id="PF04452">
    <property type="entry name" value="Methyltrans_RNA"/>
    <property type="match status" value="1"/>
</dbReference>
<evidence type="ECO:0000256" key="1">
    <source>
        <dbReference type="ARBA" id="ARBA00004496"/>
    </source>
</evidence>
<comment type="catalytic activity">
    <reaction evidence="11 12">
        <text>uridine(1498) in 16S rRNA + S-adenosyl-L-methionine = N(3)-methyluridine(1498) in 16S rRNA + S-adenosyl-L-homocysteine + H(+)</text>
        <dbReference type="Rhea" id="RHEA:42920"/>
        <dbReference type="Rhea" id="RHEA-COMP:10283"/>
        <dbReference type="Rhea" id="RHEA-COMP:10284"/>
        <dbReference type="ChEBI" id="CHEBI:15378"/>
        <dbReference type="ChEBI" id="CHEBI:57856"/>
        <dbReference type="ChEBI" id="CHEBI:59789"/>
        <dbReference type="ChEBI" id="CHEBI:65315"/>
        <dbReference type="ChEBI" id="CHEBI:74502"/>
        <dbReference type="EC" id="2.1.1.193"/>
    </reaction>
</comment>
<dbReference type="PANTHER" id="PTHR30027">
    <property type="entry name" value="RIBOSOMAL RNA SMALL SUBUNIT METHYLTRANSFERASE E"/>
    <property type="match status" value="1"/>
</dbReference>
<evidence type="ECO:0000256" key="10">
    <source>
        <dbReference type="ARBA" id="ARBA00025699"/>
    </source>
</evidence>
<name>A0A451D6Z6_9GAMM</name>
<protein>
    <recommendedName>
        <fullName evidence="4 12">Ribosomal RNA small subunit methyltransferase E</fullName>
        <ecNumber evidence="3 12">2.1.1.193</ecNumber>
    </recommendedName>
</protein>
<dbReference type="EC" id="2.1.1.193" evidence="3 12"/>
<evidence type="ECO:0000259" key="13">
    <source>
        <dbReference type="Pfam" id="PF04452"/>
    </source>
</evidence>
<dbReference type="InterPro" id="IPR029026">
    <property type="entry name" value="tRNA_m1G_MTases_N"/>
</dbReference>
<dbReference type="CDD" id="cd18084">
    <property type="entry name" value="RsmE-like"/>
    <property type="match status" value="1"/>
</dbReference>
<dbReference type="GO" id="GO:0070475">
    <property type="term" value="P:rRNA base methylation"/>
    <property type="evidence" value="ECO:0007669"/>
    <property type="project" value="TreeGrafter"/>
</dbReference>
<dbReference type="InterPro" id="IPR046886">
    <property type="entry name" value="RsmE_MTase_dom"/>
</dbReference>
<dbReference type="InterPro" id="IPR006700">
    <property type="entry name" value="RsmE"/>
</dbReference>
<evidence type="ECO:0000256" key="6">
    <source>
        <dbReference type="ARBA" id="ARBA00022552"/>
    </source>
</evidence>
<dbReference type="Gene3D" id="2.40.240.20">
    <property type="entry name" value="Hypothetical PUA domain-like, domain 1"/>
    <property type="match status" value="1"/>
</dbReference>
<keyword evidence="6 12" id="KW-0698">rRNA processing</keyword>
<gene>
    <name evidence="14" type="primary">rsmE</name>
    <name evidence="14" type="ORF">BUCICURV3402_269</name>
</gene>
<comment type="subcellular location">
    <subcellularLocation>
        <location evidence="1 12">Cytoplasm</location>
    </subcellularLocation>
</comment>
<evidence type="ECO:0000256" key="3">
    <source>
        <dbReference type="ARBA" id="ARBA00012328"/>
    </source>
</evidence>
<keyword evidence="5 12" id="KW-0963">Cytoplasm</keyword>
<sequence>MYIPRIYFNQTINLNSIIELKKNTTHYCLNVIRLKIKNIIHIFNNTNYIFISKIINIKKNKIFVEVIKKKKDDRESPINIHLGQILSKKMNITIEKSVELGVKTITPIIPKQKNYNKKIKNIISKKNYHWNKVIISACSQSKRNIIPILKKPHSISDWCNLIPCRSTKIIFSLNSVNKINDIPYKYKDIYILIGSEKGFSEQERKYAQKKNFLNISLGPRILRTETASIVAITALQIYFGDI</sequence>
<evidence type="ECO:0000256" key="7">
    <source>
        <dbReference type="ARBA" id="ARBA00022603"/>
    </source>
</evidence>
<keyword evidence="8 12" id="KW-0808">Transferase</keyword>
<evidence type="ECO:0000256" key="12">
    <source>
        <dbReference type="PIRNR" id="PIRNR015601"/>
    </source>
</evidence>
<evidence type="ECO:0000256" key="4">
    <source>
        <dbReference type="ARBA" id="ARBA00013673"/>
    </source>
</evidence>
<comment type="function">
    <text evidence="10 12">Specifically methylates the N3 position of the uracil ring of uridine 1498 (m3U1498) in 16S rRNA. Acts on the fully assembled 30S ribosomal subunit.</text>
</comment>
<dbReference type="GO" id="GO:0005737">
    <property type="term" value="C:cytoplasm"/>
    <property type="evidence" value="ECO:0007669"/>
    <property type="project" value="UniProtKB-SubCell"/>
</dbReference>
<keyword evidence="9 12" id="KW-0949">S-adenosyl-L-methionine</keyword>
<evidence type="ECO:0000256" key="2">
    <source>
        <dbReference type="ARBA" id="ARBA00005528"/>
    </source>
</evidence>
<dbReference type="PANTHER" id="PTHR30027:SF3">
    <property type="entry name" value="16S RRNA (URACIL(1498)-N(3))-METHYLTRANSFERASE"/>
    <property type="match status" value="1"/>
</dbReference>
<dbReference type="NCBIfam" id="TIGR00046">
    <property type="entry name" value="RsmE family RNA methyltransferase"/>
    <property type="match status" value="1"/>
</dbReference>
<dbReference type="InterPro" id="IPR015947">
    <property type="entry name" value="PUA-like_sf"/>
</dbReference>
<dbReference type="EMBL" id="LR217710">
    <property type="protein sequence ID" value="VFP81553.1"/>
    <property type="molecule type" value="Genomic_DNA"/>
</dbReference>
<dbReference type="Gene3D" id="3.40.1280.10">
    <property type="match status" value="1"/>
</dbReference>
<organism evidence="14 15">
    <name type="scientific">Buchnera aphidicola</name>
    <name type="common">Cinara curvipes</name>
    <dbReference type="NCBI Taxonomy" id="2518975"/>
    <lineage>
        <taxon>Bacteria</taxon>
        <taxon>Pseudomonadati</taxon>
        <taxon>Pseudomonadota</taxon>
        <taxon>Gammaproteobacteria</taxon>
        <taxon>Enterobacterales</taxon>
        <taxon>Erwiniaceae</taxon>
        <taxon>Buchnera</taxon>
    </lineage>
</organism>
<evidence type="ECO:0000256" key="9">
    <source>
        <dbReference type="ARBA" id="ARBA00022691"/>
    </source>
</evidence>
<dbReference type="SUPFAM" id="SSF88697">
    <property type="entry name" value="PUA domain-like"/>
    <property type="match status" value="1"/>
</dbReference>